<accession>A0A813M234</accession>
<proteinExistence type="predicted"/>
<gene>
    <name evidence="2" type="ORF">PGLA1383_LOCUS55613</name>
    <name evidence="3" type="ORF">PGLA2088_LOCUS50518</name>
</gene>
<dbReference type="EMBL" id="CAJNNV010032726">
    <property type="protein sequence ID" value="CAE8640858.1"/>
    <property type="molecule type" value="Genomic_DNA"/>
</dbReference>
<comment type="caution">
    <text evidence="3">The sequence shown here is derived from an EMBL/GenBank/DDBJ whole genome shotgun (WGS) entry which is preliminary data.</text>
</comment>
<dbReference type="AlphaFoldDB" id="A0A813M234"/>
<dbReference type="EMBL" id="CAJNNW010037399">
    <property type="protein sequence ID" value="CAE8741524.1"/>
    <property type="molecule type" value="Genomic_DNA"/>
</dbReference>
<evidence type="ECO:0000313" key="3">
    <source>
        <dbReference type="EMBL" id="CAE8741524.1"/>
    </source>
</evidence>
<evidence type="ECO:0000313" key="5">
    <source>
        <dbReference type="Proteomes" id="UP000654075"/>
    </source>
</evidence>
<name>A0A813M234_POLGL</name>
<keyword evidence="5" id="KW-1185">Reference proteome</keyword>
<evidence type="ECO:0000313" key="4">
    <source>
        <dbReference type="Proteomes" id="UP000626109"/>
    </source>
</evidence>
<reference evidence="3" key="1">
    <citation type="submission" date="2021-02" db="EMBL/GenBank/DDBJ databases">
        <authorList>
            <person name="Dougan E. K."/>
            <person name="Rhodes N."/>
            <person name="Thang M."/>
            <person name="Chan C."/>
        </authorList>
    </citation>
    <scope>NUCLEOTIDE SEQUENCE</scope>
</reference>
<organism evidence="3 4">
    <name type="scientific">Polarella glacialis</name>
    <name type="common">Dinoflagellate</name>
    <dbReference type="NCBI Taxonomy" id="89957"/>
    <lineage>
        <taxon>Eukaryota</taxon>
        <taxon>Sar</taxon>
        <taxon>Alveolata</taxon>
        <taxon>Dinophyceae</taxon>
        <taxon>Suessiales</taxon>
        <taxon>Suessiaceae</taxon>
        <taxon>Polarella</taxon>
    </lineage>
</organism>
<feature type="region of interest" description="Disordered" evidence="1">
    <location>
        <begin position="75"/>
        <end position="121"/>
    </location>
</feature>
<dbReference type="OrthoDB" id="10652004at2759"/>
<evidence type="ECO:0000256" key="1">
    <source>
        <dbReference type="SAM" id="MobiDB-lite"/>
    </source>
</evidence>
<protein>
    <submittedName>
        <fullName evidence="3">Uncharacterized protein</fullName>
    </submittedName>
</protein>
<dbReference type="Proteomes" id="UP000654075">
    <property type="component" value="Unassembled WGS sequence"/>
</dbReference>
<evidence type="ECO:0000313" key="2">
    <source>
        <dbReference type="EMBL" id="CAE8640858.1"/>
    </source>
</evidence>
<sequence>MSLPASLKHHLTTPYTSIERVTCNDFSGKSTFEDAVSDDKIQASLLGREKQRLEDEVSKLKVLVTRVDIDLIQIHERKEKEQPRKEAERRKRQEELQQQEEQRQEEQRRQEKLAKEEAARKNEELRGPRIWARCDDTDHLVDNFDRTVMQVALGPRGYVALLECTSFWSCSQ</sequence>
<dbReference type="Proteomes" id="UP000626109">
    <property type="component" value="Unassembled WGS sequence"/>
</dbReference>